<comment type="caution">
    <text evidence="4">The sequence shown here is derived from an EMBL/GenBank/DDBJ whole genome shotgun (WGS) entry which is preliminary data.</text>
</comment>
<dbReference type="GO" id="GO:0003677">
    <property type="term" value="F:DNA binding"/>
    <property type="evidence" value="ECO:0007669"/>
    <property type="project" value="InterPro"/>
</dbReference>
<dbReference type="InterPro" id="IPR007219">
    <property type="entry name" value="XnlR_reg_dom"/>
</dbReference>
<keyword evidence="2" id="KW-0539">Nucleus</keyword>
<dbReference type="OrthoDB" id="4898680at2759"/>
<dbReference type="GO" id="GO:0008270">
    <property type="term" value="F:zinc ion binding"/>
    <property type="evidence" value="ECO:0007669"/>
    <property type="project" value="InterPro"/>
</dbReference>
<reference evidence="4 5" key="1">
    <citation type="submission" date="2017-06" db="EMBL/GenBank/DDBJ databases">
        <title>Comparative genomic analysis of Ambrosia Fusariam Clade fungi.</title>
        <authorList>
            <person name="Stajich J.E."/>
            <person name="Carrillo J."/>
            <person name="Kijimoto T."/>
            <person name="Eskalen A."/>
            <person name="O'Donnell K."/>
            <person name="Kasson M."/>
        </authorList>
    </citation>
    <scope>NUCLEOTIDE SEQUENCE [LARGE SCALE GENOMIC DNA]</scope>
    <source>
        <strain evidence="4">UCR3666</strain>
    </source>
</reference>
<keyword evidence="5" id="KW-1185">Reference proteome</keyword>
<dbReference type="PANTHER" id="PTHR31001:SF40">
    <property type="entry name" value="ZN(II)2CYS6 TRANSCRIPTION FACTOR (EUROFUNG)"/>
    <property type="match status" value="1"/>
</dbReference>
<comment type="subcellular location">
    <subcellularLocation>
        <location evidence="1">Nucleus</location>
    </subcellularLocation>
</comment>
<dbReference type="EMBL" id="NKUJ01000134">
    <property type="protein sequence ID" value="RMJ12508.1"/>
    <property type="molecule type" value="Genomic_DNA"/>
</dbReference>
<feature type="domain" description="Xylanolytic transcriptional activator regulatory" evidence="3">
    <location>
        <begin position="291"/>
        <end position="365"/>
    </location>
</feature>
<dbReference type="PANTHER" id="PTHR31001">
    <property type="entry name" value="UNCHARACTERIZED TRANSCRIPTIONAL REGULATORY PROTEIN"/>
    <property type="match status" value="1"/>
</dbReference>
<name>A0A3M2S4P8_9HYPO</name>
<dbReference type="GO" id="GO:0005634">
    <property type="term" value="C:nucleus"/>
    <property type="evidence" value="ECO:0007669"/>
    <property type="project" value="UniProtKB-SubCell"/>
</dbReference>
<protein>
    <recommendedName>
        <fullName evidence="3">Xylanolytic transcriptional activator regulatory domain-containing protein</fullName>
    </recommendedName>
</protein>
<organism evidence="4 5">
    <name type="scientific">Fusarium kuroshium</name>
    <dbReference type="NCBI Taxonomy" id="2010991"/>
    <lineage>
        <taxon>Eukaryota</taxon>
        <taxon>Fungi</taxon>
        <taxon>Dikarya</taxon>
        <taxon>Ascomycota</taxon>
        <taxon>Pezizomycotina</taxon>
        <taxon>Sordariomycetes</taxon>
        <taxon>Hypocreomycetidae</taxon>
        <taxon>Hypocreales</taxon>
        <taxon>Nectriaceae</taxon>
        <taxon>Fusarium</taxon>
        <taxon>Fusarium solani species complex</taxon>
    </lineage>
</organism>
<evidence type="ECO:0000256" key="2">
    <source>
        <dbReference type="ARBA" id="ARBA00023242"/>
    </source>
</evidence>
<sequence>MSTHINGKAPELLPLRALQIGEGQKAIHVKSSRSSVSWNVWMRHLSTASAARSRTAPKPLIDAASDQGYFGYTSHNNVFEETQLNLFLANGSISQPESSERLQGNDRRIPFRELQSPVRESALFVLRSLPVTQTTTPPKPPNDAKGWVNVAIDRIMQSLQVTFKHLLHQGDEGFGVLAEILCDNTRRPIKEGNHDAEQWIDQFCDQSLRWESIGLLWAGIARISDDVDSLRSHHHVESLAHQVSPETARACLGYCIELARTFTEGNDILLDLCRRKSVLDSIVDGDARISSYVSHSLAVTMLTYLGLHALENCLSYRPTLCSEYRRRLVTQIFTTDKFGVSFAGRPPLLTGNFYSTPMPLDISDEDLCSDHTTLMRAFNSLDHNGWNTAGEIYPTTIIRVRHMIAIIRDELIHVALDNRRPVDPSQLQDIRTRQIESMSTVPEWVKYNPDDLTDPDVDAQTLYFRITLHLDYLKNLFFVERLLHRHGQFERKDLVLTSFGLVKLTVELWNRQSSFDNPVVIREFEWQLLEYGAPGGGILCQELLQPTPTVTDPSYARLKRSDVVQQLSLLVGFLDWVPPSAPAGKSCANFKHLIQRVLDHHLNEPVGLEGGGHLETLDWASLLPPPFRFGLLNSFDWLGPSLS</sequence>
<dbReference type="Proteomes" id="UP000277212">
    <property type="component" value="Unassembled WGS sequence"/>
</dbReference>
<dbReference type="AlphaFoldDB" id="A0A3M2S4P8"/>
<accession>A0A3M2S4P8</accession>
<dbReference type="InterPro" id="IPR050613">
    <property type="entry name" value="Sec_Metabolite_Reg"/>
</dbReference>
<evidence type="ECO:0000256" key="1">
    <source>
        <dbReference type="ARBA" id="ARBA00004123"/>
    </source>
</evidence>
<dbReference type="GO" id="GO:0006351">
    <property type="term" value="P:DNA-templated transcription"/>
    <property type="evidence" value="ECO:0007669"/>
    <property type="project" value="InterPro"/>
</dbReference>
<dbReference type="Pfam" id="PF04082">
    <property type="entry name" value="Fungal_trans"/>
    <property type="match status" value="1"/>
</dbReference>
<dbReference type="CDD" id="cd12148">
    <property type="entry name" value="fungal_TF_MHR"/>
    <property type="match status" value="1"/>
</dbReference>
<gene>
    <name evidence="4" type="ORF">CDV36_007832</name>
</gene>
<proteinExistence type="predicted"/>
<evidence type="ECO:0000313" key="5">
    <source>
        <dbReference type="Proteomes" id="UP000277212"/>
    </source>
</evidence>
<evidence type="ECO:0000259" key="3">
    <source>
        <dbReference type="SMART" id="SM00906"/>
    </source>
</evidence>
<evidence type="ECO:0000313" key="4">
    <source>
        <dbReference type="EMBL" id="RMJ12508.1"/>
    </source>
</evidence>
<dbReference type="SMART" id="SM00906">
    <property type="entry name" value="Fungal_trans"/>
    <property type="match status" value="1"/>
</dbReference>